<dbReference type="SFLD" id="SFLDG01144">
    <property type="entry name" value="C2.B.4:_PGP_Like"/>
    <property type="match status" value="1"/>
</dbReference>
<dbReference type="InterPro" id="IPR006379">
    <property type="entry name" value="HAD-SF_hydro_IIB"/>
</dbReference>
<dbReference type="GO" id="GO:0016791">
    <property type="term" value="F:phosphatase activity"/>
    <property type="evidence" value="ECO:0007669"/>
    <property type="project" value="TreeGrafter"/>
</dbReference>
<dbReference type="GO" id="GO:0005829">
    <property type="term" value="C:cytosol"/>
    <property type="evidence" value="ECO:0007669"/>
    <property type="project" value="TreeGrafter"/>
</dbReference>
<evidence type="ECO:0000313" key="2">
    <source>
        <dbReference type="Proteomes" id="UP000031829"/>
    </source>
</evidence>
<dbReference type="SUPFAM" id="SSF56784">
    <property type="entry name" value="HAD-like"/>
    <property type="match status" value="1"/>
</dbReference>
<dbReference type="SFLD" id="SFLDG01140">
    <property type="entry name" value="C2.B:_Phosphomannomutase_and_P"/>
    <property type="match status" value="1"/>
</dbReference>
<dbReference type="GO" id="GO:0000287">
    <property type="term" value="F:magnesium ion binding"/>
    <property type="evidence" value="ECO:0007669"/>
    <property type="project" value="TreeGrafter"/>
</dbReference>
<dbReference type="NCBIfam" id="TIGR01484">
    <property type="entry name" value="HAD-SF-IIB"/>
    <property type="match status" value="1"/>
</dbReference>
<organism evidence="1 2">
    <name type="scientific">Priestia megaterium (strain ATCC 14581 / DSM 32 / CCUG 1817 / JCM 2506 / NBRC 15308 / NCIMB 9376 / NCTC 10342 / NRRL B-14308 / VKM B-512 / Ford 19)</name>
    <name type="common">Bacillus megaterium</name>
    <dbReference type="NCBI Taxonomy" id="1348623"/>
    <lineage>
        <taxon>Bacteria</taxon>
        <taxon>Bacillati</taxon>
        <taxon>Bacillota</taxon>
        <taxon>Bacilli</taxon>
        <taxon>Bacillales</taxon>
        <taxon>Bacillaceae</taxon>
        <taxon>Priestia</taxon>
    </lineage>
</organism>
<dbReference type="SFLD" id="SFLDS00003">
    <property type="entry name" value="Haloacid_Dehalogenase"/>
    <property type="match status" value="1"/>
</dbReference>
<keyword evidence="1" id="KW-0378">Hydrolase</keyword>
<dbReference type="RefSeq" id="WP_016765955.1">
    <property type="nucleotide sequence ID" value="NZ_BCVB01000009.1"/>
</dbReference>
<accession>A0A0B6AHL2</accession>
<reference evidence="1 2" key="1">
    <citation type="journal article" date="2015" name="Genome Announc.">
        <title>Complete genome sequences for 35 biothreat assay-relevant bacillus species.</title>
        <authorList>
            <person name="Johnson S.L."/>
            <person name="Daligault H.E."/>
            <person name="Davenport K.W."/>
            <person name="Jaissle J."/>
            <person name="Frey K.G."/>
            <person name="Ladner J.T."/>
            <person name="Broomall S.M."/>
            <person name="Bishop-Lilly K.A."/>
            <person name="Bruce D.C."/>
            <person name="Gibbons H.S."/>
            <person name="Coyne S.R."/>
            <person name="Lo C.C."/>
            <person name="Meincke L."/>
            <person name="Munk A.C."/>
            <person name="Koroleva G.I."/>
            <person name="Rosenzweig C.N."/>
            <person name="Palacios G.F."/>
            <person name="Redden C.L."/>
            <person name="Minogue T.D."/>
            <person name="Chain P.S."/>
        </authorList>
    </citation>
    <scope>NUCLEOTIDE SEQUENCE [LARGE SCALE GENOMIC DNA]</scope>
    <source>
        <strain evidence="2">ATCC 14581 / DSM 32 / JCM 2506 / NBRC 15308 / NCIMB 9376 / NCTC 10342 / NRRL B-14308 / VKM B-512</strain>
    </source>
</reference>
<dbReference type="Gene3D" id="3.30.1240.10">
    <property type="match status" value="1"/>
</dbReference>
<proteinExistence type="predicted"/>
<dbReference type="Pfam" id="PF08282">
    <property type="entry name" value="Hydrolase_3"/>
    <property type="match status" value="1"/>
</dbReference>
<protein>
    <submittedName>
        <fullName evidence="1">Cof-like hydrolase family protein</fullName>
    </submittedName>
</protein>
<dbReference type="HOGENOM" id="CLU_044146_1_3_9"/>
<dbReference type="EMBL" id="CP009920">
    <property type="protein sequence ID" value="AJI22996.1"/>
    <property type="molecule type" value="Genomic_DNA"/>
</dbReference>
<dbReference type="Gene3D" id="3.40.50.1000">
    <property type="entry name" value="HAD superfamily/HAD-like"/>
    <property type="match status" value="1"/>
</dbReference>
<dbReference type="InterPro" id="IPR023214">
    <property type="entry name" value="HAD_sf"/>
</dbReference>
<dbReference type="GeneID" id="93645676"/>
<dbReference type="AlphaFoldDB" id="A0A0B6AHL2"/>
<dbReference type="PANTHER" id="PTHR10000">
    <property type="entry name" value="PHOSPHOSERINE PHOSPHATASE"/>
    <property type="match status" value="1"/>
</dbReference>
<dbReference type="Proteomes" id="UP000031829">
    <property type="component" value="Chromosome"/>
</dbReference>
<dbReference type="NCBIfam" id="TIGR00099">
    <property type="entry name" value="Cof-subfamily"/>
    <property type="match status" value="1"/>
</dbReference>
<evidence type="ECO:0000313" key="1">
    <source>
        <dbReference type="EMBL" id="AJI22996.1"/>
    </source>
</evidence>
<dbReference type="PANTHER" id="PTHR10000:SF55">
    <property type="entry name" value="5-AMINO-6-(5-PHOSPHO-D-RIBITYLAMINO)URACIL PHOSPHATASE YCSE"/>
    <property type="match status" value="1"/>
</dbReference>
<sequence>MIKCIAIDMDGTLVNSEQVVSKENAQAIKTAQKAGVEVVVATGRSYEEARYVLEEAGLHTYLICANGAELRNPQGEKQYSVGMTMESIREVEGVFKKFQLYFEVYTSEGTYSNDYEKALSVLMDIYLSASLKDNYEKSLEAAKERFNSGRVKLIEEYEALFQDPNKDIYKLLAFSFDEEKLEQAKIELVKLDSIAVSASGKENIEINDENAQKGIAVTSFVQERHISLEETMAIGDNYNDVSMFQRVGRAVAMGNAPQEIKEFAHIVTGTNDEHGVAQAILNALETVKQ</sequence>
<dbReference type="CDD" id="cd07516">
    <property type="entry name" value="HAD_Pase"/>
    <property type="match status" value="1"/>
</dbReference>
<dbReference type="InterPro" id="IPR036412">
    <property type="entry name" value="HAD-like_sf"/>
</dbReference>
<name>A0A0B6AHL2_PRIM2</name>
<gene>
    <name evidence="1" type="ORF">BG04_2210</name>
</gene>
<dbReference type="KEGG" id="bmeg:BG04_2210"/>
<dbReference type="InterPro" id="IPR000150">
    <property type="entry name" value="Cof"/>
</dbReference>